<evidence type="ECO:0000313" key="2">
    <source>
        <dbReference type="EMBL" id="KAK5999900.1"/>
    </source>
</evidence>
<evidence type="ECO:0008006" key="4">
    <source>
        <dbReference type="Google" id="ProtNLM"/>
    </source>
</evidence>
<dbReference type="EMBL" id="JASGXD010000020">
    <property type="protein sequence ID" value="KAK5999900.1"/>
    <property type="molecule type" value="Genomic_DNA"/>
</dbReference>
<proteinExistence type="predicted"/>
<accession>A0ABR0T7D1</accession>
<feature type="compositionally biased region" description="Low complexity" evidence="1">
    <location>
        <begin position="126"/>
        <end position="139"/>
    </location>
</feature>
<evidence type="ECO:0000256" key="1">
    <source>
        <dbReference type="SAM" id="MobiDB-lite"/>
    </source>
</evidence>
<organism evidence="2 3">
    <name type="scientific">Aureobasidium pullulans</name>
    <name type="common">Black yeast</name>
    <name type="synonym">Pullularia pullulans</name>
    <dbReference type="NCBI Taxonomy" id="5580"/>
    <lineage>
        <taxon>Eukaryota</taxon>
        <taxon>Fungi</taxon>
        <taxon>Dikarya</taxon>
        <taxon>Ascomycota</taxon>
        <taxon>Pezizomycotina</taxon>
        <taxon>Dothideomycetes</taxon>
        <taxon>Dothideomycetidae</taxon>
        <taxon>Dothideales</taxon>
        <taxon>Saccotheciaceae</taxon>
        <taxon>Aureobasidium</taxon>
    </lineage>
</organism>
<sequence>MAPATITQKVRKEARKHQRARGSWASPFPQSEAEKQKRSASIKVTKITSKPYNPFKSNEELLADFYKKSIATKAEVKLTSPSHKARDSGRASHIVTAAESFKKTKARRDSLSPFSADPKPKPRSQRTGSGTSFESRSSSATTSVRGVHLLLAIIPPVYHDRWLAEWKDLCSLYGDNIEAYYSSIETADGPTGLKIYADCENKLMGNMLKNKLHGDKVLNKKLICEFI</sequence>
<protein>
    <recommendedName>
        <fullName evidence="4">RRM domain-containing protein</fullName>
    </recommendedName>
</protein>
<feature type="region of interest" description="Disordered" evidence="1">
    <location>
        <begin position="77"/>
        <end position="139"/>
    </location>
</feature>
<keyword evidence="3" id="KW-1185">Reference proteome</keyword>
<feature type="region of interest" description="Disordered" evidence="1">
    <location>
        <begin position="1"/>
        <end position="42"/>
    </location>
</feature>
<gene>
    <name evidence="2" type="ORF">QM012_004988</name>
</gene>
<reference evidence="2 3" key="1">
    <citation type="submission" date="2023-11" db="EMBL/GenBank/DDBJ databases">
        <title>Draft genome sequence and annotation of the polyextremotolerant black yeast-like fungus Aureobasidium pullulans NRRL 62042.</title>
        <authorList>
            <person name="Dielentheis-Frenken M.R.E."/>
            <person name="Wibberg D."/>
            <person name="Blank L.M."/>
            <person name="Tiso T."/>
        </authorList>
    </citation>
    <scope>NUCLEOTIDE SEQUENCE [LARGE SCALE GENOMIC DNA]</scope>
    <source>
        <strain evidence="2 3">NRRL 62042</strain>
    </source>
</reference>
<evidence type="ECO:0000313" key="3">
    <source>
        <dbReference type="Proteomes" id="UP001341245"/>
    </source>
</evidence>
<comment type="caution">
    <text evidence="2">The sequence shown here is derived from an EMBL/GenBank/DDBJ whole genome shotgun (WGS) entry which is preliminary data.</text>
</comment>
<name>A0ABR0T7D1_AURPU</name>
<dbReference type="Proteomes" id="UP001341245">
    <property type="component" value="Unassembled WGS sequence"/>
</dbReference>